<evidence type="ECO:0000313" key="4">
    <source>
        <dbReference type="Proteomes" id="UP001151699"/>
    </source>
</evidence>
<evidence type="ECO:0000256" key="1">
    <source>
        <dbReference type="SAM" id="MobiDB-lite"/>
    </source>
</evidence>
<organism evidence="3 4">
    <name type="scientific">Pseudolycoriella hygida</name>
    <dbReference type="NCBI Taxonomy" id="35572"/>
    <lineage>
        <taxon>Eukaryota</taxon>
        <taxon>Metazoa</taxon>
        <taxon>Ecdysozoa</taxon>
        <taxon>Arthropoda</taxon>
        <taxon>Hexapoda</taxon>
        <taxon>Insecta</taxon>
        <taxon>Pterygota</taxon>
        <taxon>Neoptera</taxon>
        <taxon>Endopterygota</taxon>
        <taxon>Diptera</taxon>
        <taxon>Nematocera</taxon>
        <taxon>Sciaroidea</taxon>
        <taxon>Sciaridae</taxon>
        <taxon>Pseudolycoriella</taxon>
    </lineage>
</organism>
<feature type="signal peptide" evidence="2">
    <location>
        <begin position="1"/>
        <end position="24"/>
    </location>
</feature>
<protein>
    <submittedName>
        <fullName evidence="3">Uncharacterized protein</fullName>
    </submittedName>
</protein>
<feature type="region of interest" description="Disordered" evidence="1">
    <location>
        <begin position="80"/>
        <end position="104"/>
    </location>
</feature>
<comment type="caution">
    <text evidence="3">The sequence shown here is derived from an EMBL/GenBank/DDBJ whole genome shotgun (WGS) entry which is preliminary data.</text>
</comment>
<name>A0A9Q0MN18_9DIPT</name>
<dbReference type="EMBL" id="WJQU01000004">
    <property type="protein sequence ID" value="KAJ6634701.1"/>
    <property type="molecule type" value="Genomic_DNA"/>
</dbReference>
<gene>
    <name evidence="3" type="ORF">Bhyg_13278</name>
</gene>
<sequence>MKLYFSVFVGVLAVIAALCSFVDAFTPAEDGTYCLGCWGGPVPITYCSKTPCVFPSTQSYLFSAGCKSGICCKGFPPQATKTEPPTTTTPPSTTSAPSSTAAPA</sequence>
<dbReference type="AlphaFoldDB" id="A0A9Q0MN18"/>
<evidence type="ECO:0000313" key="3">
    <source>
        <dbReference type="EMBL" id="KAJ6634701.1"/>
    </source>
</evidence>
<reference evidence="3" key="1">
    <citation type="submission" date="2022-07" db="EMBL/GenBank/DDBJ databases">
        <authorList>
            <person name="Trinca V."/>
            <person name="Uliana J.V.C."/>
            <person name="Torres T.T."/>
            <person name="Ward R.J."/>
            <person name="Monesi N."/>
        </authorList>
    </citation>
    <scope>NUCLEOTIDE SEQUENCE</scope>
    <source>
        <strain evidence="3">HSMRA1968</strain>
        <tissue evidence="3">Whole embryos</tissue>
    </source>
</reference>
<accession>A0A9Q0MN18</accession>
<proteinExistence type="predicted"/>
<feature type="chain" id="PRO_5040271935" evidence="2">
    <location>
        <begin position="25"/>
        <end position="104"/>
    </location>
</feature>
<dbReference type="Proteomes" id="UP001151699">
    <property type="component" value="Chromosome C"/>
</dbReference>
<keyword evidence="2" id="KW-0732">Signal</keyword>
<keyword evidence="4" id="KW-1185">Reference proteome</keyword>
<evidence type="ECO:0000256" key="2">
    <source>
        <dbReference type="SAM" id="SignalP"/>
    </source>
</evidence>